<keyword evidence="2" id="KW-1185">Reference proteome</keyword>
<gene>
    <name evidence="1" type="ORF">D4764_02G0004280</name>
</gene>
<accession>A0A5C6NP18</accession>
<reference evidence="1 2" key="1">
    <citation type="submission" date="2019-04" db="EMBL/GenBank/DDBJ databases">
        <title>Chromosome genome assembly for Takifugu flavidus.</title>
        <authorList>
            <person name="Xiao S."/>
        </authorList>
    </citation>
    <scope>NUCLEOTIDE SEQUENCE [LARGE SCALE GENOMIC DNA]</scope>
    <source>
        <strain evidence="1">HTHZ2018</strain>
        <tissue evidence="1">Muscle</tissue>
    </source>
</reference>
<proteinExistence type="predicted"/>
<dbReference type="AlphaFoldDB" id="A0A5C6NP18"/>
<dbReference type="Proteomes" id="UP000324091">
    <property type="component" value="Chromosome 2"/>
</dbReference>
<feature type="non-terminal residue" evidence="1">
    <location>
        <position position="1"/>
    </location>
</feature>
<protein>
    <submittedName>
        <fullName evidence="1">MAM domain-containing glycosylphosphatidylinositol anchor protein 1</fullName>
    </submittedName>
</protein>
<evidence type="ECO:0000313" key="1">
    <source>
        <dbReference type="EMBL" id="TWW67387.1"/>
    </source>
</evidence>
<evidence type="ECO:0000313" key="2">
    <source>
        <dbReference type="Proteomes" id="UP000324091"/>
    </source>
</evidence>
<dbReference type="EMBL" id="RHFK02000012">
    <property type="protein sequence ID" value="TWW67387.1"/>
    <property type="molecule type" value="Genomic_DNA"/>
</dbReference>
<comment type="caution">
    <text evidence="1">The sequence shown here is derived from an EMBL/GenBank/DDBJ whole genome shotgun (WGS) entry which is preliminary data.</text>
</comment>
<organism evidence="1 2">
    <name type="scientific">Takifugu flavidus</name>
    <name type="common">sansaifugu</name>
    <dbReference type="NCBI Taxonomy" id="433684"/>
    <lineage>
        <taxon>Eukaryota</taxon>
        <taxon>Metazoa</taxon>
        <taxon>Chordata</taxon>
        <taxon>Craniata</taxon>
        <taxon>Vertebrata</taxon>
        <taxon>Euteleostomi</taxon>
        <taxon>Actinopterygii</taxon>
        <taxon>Neopterygii</taxon>
        <taxon>Teleostei</taxon>
        <taxon>Neoteleostei</taxon>
        <taxon>Acanthomorphata</taxon>
        <taxon>Eupercaria</taxon>
        <taxon>Tetraodontiformes</taxon>
        <taxon>Tetradontoidea</taxon>
        <taxon>Tetraodontidae</taxon>
        <taxon>Takifugu</taxon>
    </lineage>
</organism>
<name>A0A5C6NP18_9TELE</name>
<sequence length="95" mass="10313">GVAKPALCFFSPTAPANAQIVHSGAACNVNDDNISERIYTIKEGYTLVLQCIVKGHPRPQYQPQLVLDQQVEQHTCIEAAKTVVVVVEVVRAGVR</sequence>